<evidence type="ECO:0000313" key="1">
    <source>
        <dbReference type="EMBL" id="BBA98302.1"/>
    </source>
</evidence>
<reference evidence="1 2" key="3">
    <citation type="journal article" date="2011" name="Nat. Chem. Biol.">
        <title>Reveromycin A biosynthesis uses RevG and RevJ for stereospecific spiroacetal formation.</title>
        <authorList>
            <person name="Takahashi S."/>
            <person name="Toyoda A."/>
            <person name="Sekiyama Y."/>
            <person name="Takagi H."/>
            <person name="Nogawa T."/>
            <person name="Uramoto M."/>
            <person name="Suzuki R."/>
            <person name="Koshino H."/>
            <person name="Kumano T."/>
            <person name="Panthee S."/>
            <person name="Dairi T."/>
            <person name="Ishikawa J."/>
            <person name="Ikeda H."/>
            <person name="Sakaki Y."/>
            <person name="Osada H."/>
        </authorList>
    </citation>
    <scope>NUCLEOTIDE SEQUENCE [LARGE SCALE GENOMIC DNA]</scope>
    <source>
        <strain evidence="1 2">SN-593</strain>
    </source>
</reference>
<dbReference type="EMBL" id="AP018365">
    <property type="protein sequence ID" value="BBA98302.1"/>
    <property type="molecule type" value="Genomic_DNA"/>
</dbReference>
<organism evidence="1 2">
    <name type="scientific">Actinacidiphila reveromycinica</name>
    <dbReference type="NCBI Taxonomy" id="659352"/>
    <lineage>
        <taxon>Bacteria</taxon>
        <taxon>Bacillati</taxon>
        <taxon>Actinomycetota</taxon>
        <taxon>Actinomycetes</taxon>
        <taxon>Kitasatosporales</taxon>
        <taxon>Streptomycetaceae</taxon>
        <taxon>Actinacidiphila</taxon>
    </lineage>
</organism>
<evidence type="ECO:0000313" key="2">
    <source>
        <dbReference type="Proteomes" id="UP000595703"/>
    </source>
</evidence>
<reference evidence="1 2" key="1">
    <citation type="journal article" date="2010" name="J. Bacteriol.">
        <title>Biochemical characterization of a novel indole prenyltransferase from Streptomyces sp. SN-593.</title>
        <authorList>
            <person name="Takahashi S."/>
            <person name="Takagi H."/>
            <person name="Toyoda A."/>
            <person name="Uramoto M."/>
            <person name="Nogawa T."/>
            <person name="Ueki M."/>
            <person name="Sakaki Y."/>
            <person name="Osada H."/>
        </authorList>
    </citation>
    <scope>NUCLEOTIDE SEQUENCE [LARGE SCALE GENOMIC DNA]</scope>
    <source>
        <strain evidence="1 2">SN-593</strain>
    </source>
</reference>
<dbReference type="Proteomes" id="UP000595703">
    <property type="component" value="Chromosome"/>
</dbReference>
<gene>
    <name evidence="1" type="ORF">RVR_4435</name>
</gene>
<dbReference type="AlphaFoldDB" id="A0A7U3UT51"/>
<dbReference type="RefSeq" id="WP_202234463.1">
    <property type="nucleotide sequence ID" value="NZ_AP018365.1"/>
</dbReference>
<accession>A0A7U3UT51</accession>
<keyword evidence="2" id="KW-1185">Reference proteome</keyword>
<protein>
    <submittedName>
        <fullName evidence="1">Uncharacterized protein</fullName>
    </submittedName>
</protein>
<name>A0A7U3UT51_9ACTN</name>
<reference evidence="1 2" key="2">
    <citation type="journal article" date="2011" name="J. Antibiot.">
        <title>Furaquinocins I and J: novel polyketide isoprenoid hybrid compounds from Streptomyces reveromyceticus SN-593.</title>
        <authorList>
            <person name="Panthee S."/>
            <person name="Takahashi S."/>
            <person name="Takagi H."/>
            <person name="Nogawa T."/>
            <person name="Oowada E."/>
            <person name="Uramoto M."/>
            <person name="Osada H."/>
        </authorList>
    </citation>
    <scope>NUCLEOTIDE SEQUENCE [LARGE SCALE GENOMIC DNA]</scope>
    <source>
        <strain evidence="1 2">SN-593</strain>
    </source>
</reference>
<proteinExistence type="predicted"/>
<dbReference type="KEGG" id="arev:RVR_4435"/>
<sequence length="109" mass="11867">MSDGTKGPGDEEVKQVVNAVKDAVDSLEALSDEPERQALGAGMLLAAWPDQQKRLRQLRQDAVRKLRAEKVSYRKIAAMLRISVARVQQIEAGETGRDGRAKGDPPTTA</sequence>
<reference evidence="1 2" key="4">
    <citation type="journal article" date="2020" name="Sci. Rep.">
        <title>beta-carboline chemical signals induce reveromycin production through a LuxR family regulator in Streptomyces sp. SN-593.</title>
        <authorList>
            <person name="Panthee S."/>
            <person name="Kito N."/>
            <person name="Hayashi T."/>
            <person name="Shimizu T."/>
            <person name="Ishikawa J."/>
            <person name="Hamamoto H."/>
            <person name="Osada H."/>
            <person name="Takahashi S."/>
        </authorList>
    </citation>
    <scope>NUCLEOTIDE SEQUENCE [LARGE SCALE GENOMIC DNA]</scope>
    <source>
        <strain evidence="1 2">SN-593</strain>
    </source>
</reference>